<dbReference type="InterPro" id="IPR006373">
    <property type="entry name" value="VSA_Rifin"/>
</dbReference>
<dbReference type="VEuPathDB" id="PlasmoDB:PRG01_1301300"/>
<dbReference type="Proteomes" id="UP000240500">
    <property type="component" value="Chromosome 13"/>
</dbReference>
<protein>
    <submittedName>
        <fullName evidence="3">Rifin PIR protein, putative</fullName>
    </submittedName>
</protein>
<feature type="transmembrane region" description="Helical" evidence="2">
    <location>
        <begin position="292"/>
        <end position="314"/>
    </location>
</feature>
<evidence type="ECO:0000256" key="1">
    <source>
        <dbReference type="SAM" id="Coils"/>
    </source>
</evidence>
<dbReference type="AlphaFoldDB" id="A0A2P9DKT7"/>
<keyword evidence="1" id="KW-0175">Coiled coil</keyword>
<evidence type="ECO:0000256" key="2">
    <source>
        <dbReference type="SAM" id="Phobius"/>
    </source>
</evidence>
<evidence type="ECO:0000313" key="4">
    <source>
        <dbReference type="Proteomes" id="UP000240500"/>
    </source>
</evidence>
<keyword evidence="2" id="KW-1133">Transmembrane helix</keyword>
<sequence>MKLHYYKILLFAFLLNILITLYHVNTHRKTYNTPRHTPRYTSRMLSECDIQSSGYDKDADMKSVKENFERQTSQRLREYDERMQEKRQKRKEEREKNIQNIIEKDKIHKSLAEKIEKGCLKCGCGLGGVAASVGLFGGLGIYGWKNAAIATVEKAAAAKGLAEGAEKGVKVLIDKLQEELGIRNLYSTPLKSAITAETYYNEDLIYGAVKEYYQTLCAKDPKCGDNILFSYYYKLDETERTEFLVRHAKSTVEAAVKEANDVKISVTATEMTTVQADELKNIAATSTYSYSAIGYSVLAILIIVLVMIIIYLVLRYRRKKKMNKKAQYTKLLNQ</sequence>
<dbReference type="VEuPathDB" id="PlasmoDB:PRCDC_0047100"/>
<dbReference type="EMBL" id="LT969576">
    <property type="protein sequence ID" value="SOV81632.1"/>
    <property type="molecule type" value="Genomic_DNA"/>
</dbReference>
<keyword evidence="2" id="KW-0812">Transmembrane</keyword>
<dbReference type="Pfam" id="PF02009">
    <property type="entry name" value="RIFIN"/>
    <property type="match status" value="1"/>
</dbReference>
<name>A0A2P9DKT7_PLARE</name>
<keyword evidence="2" id="KW-0472">Membrane</keyword>
<dbReference type="NCBIfam" id="TIGR01477">
    <property type="entry name" value="RIFIN"/>
    <property type="match status" value="1"/>
</dbReference>
<gene>
    <name evidence="3" type="ORF">PRG01_1301300</name>
</gene>
<feature type="coiled-coil region" evidence="1">
    <location>
        <begin position="69"/>
        <end position="96"/>
    </location>
</feature>
<proteinExistence type="predicted"/>
<evidence type="ECO:0000313" key="3">
    <source>
        <dbReference type="EMBL" id="SOV81632.1"/>
    </source>
</evidence>
<organism evidence="3 4">
    <name type="scientific">Plasmodium reichenowi</name>
    <dbReference type="NCBI Taxonomy" id="5854"/>
    <lineage>
        <taxon>Eukaryota</taxon>
        <taxon>Sar</taxon>
        <taxon>Alveolata</taxon>
        <taxon>Apicomplexa</taxon>
        <taxon>Aconoidasida</taxon>
        <taxon>Haemosporida</taxon>
        <taxon>Plasmodiidae</taxon>
        <taxon>Plasmodium</taxon>
        <taxon>Plasmodium (Laverania)</taxon>
    </lineage>
</organism>
<reference evidence="3 4" key="1">
    <citation type="submission" date="2016-09" db="EMBL/GenBank/DDBJ databases">
        <authorList>
            <consortium name="Pathogen Informatics"/>
        </authorList>
    </citation>
    <scope>NUCLEOTIDE SEQUENCE [LARGE SCALE GENOMIC DNA]</scope>
</reference>
<accession>A0A2P9DKT7</accession>